<dbReference type="GO" id="GO:0006526">
    <property type="term" value="P:L-arginine biosynthetic process"/>
    <property type="evidence" value="ECO:0007669"/>
    <property type="project" value="InterPro"/>
</dbReference>
<protein>
    <recommendedName>
        <fullName evidence="1">Amino-acid acetyltransferase</fullName>
    </recommendedName>
    <alternativeName>
        <fullName evidence="4">N-acetylglutamate synthase</fullName>
    </alternativeName>
</protein>
<evidence type="ECO:0000256" key="1">
    <source>
        <dbReference type="ARBA" id="ARBA00015231"/>
    </source>
</evidence>
<evidence type="ECO:0000259" key="5">
    <source>
        <dbReference type="PROSITE" id="PS51186"/>
    </source>
</evidence>
<dbReference type="AlphaFoldDB" id="A0A0P0USA8"/>
<dbReference type="InterPro" id="IPR000182">
    <property type="entry name" value="GNAT_dom"/>
</dbReference>
<dbReference type="RefSeq" id="WP_066044696.1">
    <property type="nucleotide sequence ID" value="NZ_AP013042.1"/>
</dbReference>
<keyword evidence="3 6" id="KW-0012">Acyltransferase</keyword>
<reference evidence="6 7" key="1">
    <citation type="journal article" date="2000" name="Mar. Ecol. Prog. Ser.">
        <title>Phylogenetic characterization of endosymbionts in three hydrothermal vent mussels: influence on host distributions.</title>
        <authorList>
            <person name="Fujiwara Y."/>
            <person name="Takai K."/>
            <person name="Uematsu K."/>
            <person name="Tsuchida S."/>
            <person name="Hunt J.C."/>
            <person name="Hashimoto J."/>
        </authorList>
    </citation>
    <scope>NUCLEOTIDE SEQUENCE [LARGE SCALE GENOMIC DNA]</scope>
    <source>
        <strain evidence="6 7">Myojin Knoll</strain>
    </source>
</reference>
<dbReference type="SUPFAM" id="SSF55729">
    <property type="entry name" value="Acyl-CoA N-acyltransferases (Nat)"/>
    <property type="match status" value="1"/>
</dbReference>
<dbReference type="Proteomes" id="UP000067399">
    <property type="component" value="Chromosome"/>
</dbReference>
<dbReference type="PROSITE" id="PS51186">
    <property type="entry name" value="GNAT"/>
    <property type="match status" value="1"/>
</dbReference>
<dbReference type="Pfam" id="PF00583">
    <property type="entry name" value="Acetyltransf_1"/>
    <property type="match status" value="1"/>
</dbReference>
<dbReference type="Gene3D" id="3.40.630.30">
    <property type="match status" value="1"/>
</dbReference>
<dbReference type="InterPro" id="IPR016181">
    <property type="entry name" value="Acyl_CoA_acyltransferase"/>
</dbReference>
<dbReference type="CDD" id="cd04301">
    <property type="entry name" value="NAT_SF"/>
    <property type="match status" value="1"/>
</dbReference>
<name>A0A0P0USA8_9GAMM</name>
<dbReference type="InterPro" id="IPR010167">
    <property type="entry name" value="NH2A_AcTrfase"/>
</dbReference>
<sequence>MDTAQQILDLIAPFVAEGRILPRTYAQISDNIADFVILEQSGIVIACAGLKNCQEGGMGEIYALAVSKNMQNQGISDKLMVKVMQKAKVDNFSKIFALSKHNALWFLKQGFVQMEISELPKNRQKLFDHQRNSSIFFKGITNAN</sequence>
<gene>
    <name evidence="6" type="primary">argA</name>
    <name evidence="6" type="ORF">BSEPE_0972</name>
</gene>
<reference evidence="6 7" key="2">
    <citation type="journal article" date="2016" name="ISME J.">
        <title>Heterogeneous composition of key metabolic gene clusters in a vent mussel symbiont population.</title>
        <authorList>
            <person name="Ikuta T."/>
            <person name="Takaki Y."/>
            <person name="Nagai Y."/>
            <person name="Shimamura S."/>
            <person name="Tsuda M."/>
            <person name="Kawagucci S."/>
            <person name="Aoki Y."/>
            <person name="Inoue K."/>
            <person name="Teruya M."/>
            <person name="Satou K."/>
            <person name="Teruya K."/>
            <person name="Shimoji M."/>
            <person name="Tamotsu H."/>
            <person name="Hirano T."/>
            <person name="Maruyama T."/>
            <person name="Yoshida T."/>
        </authorList>
    </citation>
    <scope>NUCLEOTIDE SEQUENCE [LARGE SCALE GENOMIC DNA]</scope>
    <source>
        <strain evidence="6 7">Myojin Knoll</strain>
    </source>
</reference>
<dbReference type="OrthoDB" id="9802238at2"/>
<evidence type="ECO:0000313" key="7">
    <source>
        <dbReference type="Proteomes" id="UP000067399"/>
    </source>
</evidence>
<evidence type="ECO:0000256" key="2">
    <source>
        <dbReference type="ARBA" id="ARBA00022679"/>
    </source>
</evidence>
<dbReference type="GO" id="GO:0004042">
    <property type="term" value="F:L-glutamate N-acetyltransferase activity"/>
    <property type="evidence" value="ECO:0007669"/>
    <property type="project" value="InterPro"/>
</dbReference>
<evidence type="ECO:0000256" key="4">
    <source>
        <dbReference type="ARBA" id="ARBA00033251"/>
    </source>
</evidence>
<dbReference type="STRING" id="1303921.BSEPE_0972"/>
<evidence type="ECO:0000256" key="3">
    <source>
        <dbReference type="ARBA" id="ARBA00023315"/>
    </source>
</evidence>
<organism evidence="6 7">
    <name type="scientific">endosymbiont of Bathymodiolus septemdierum str. Myojin knoll</name>
    <dbReference type="NCBI Taxonomy" id="1303921"/>
    <lineage>
        <taxon>Bacteria</taxon>
        <taxon>Pseudomonadati</taxon>
        <taxon>Pseudomonadota</taxon>
        <taxon>Gammaproteobacteria</taxon>
        <taxon>sulfur-oxidizing symbionts</taxon>
    </lineage>
</organism>
<proteinExistence type="predicted"/>
<keyword evidence="7" id="KW-1185">Reference proteome</keyword>
<dbReference type="EMBL" id="AP013042">
    <property type="protein sequence ID" value="BAS67963.1"/>
    <property type="molecule type" value="Genomic_DNA"/>
</dbReference>
<dbReference type="KEGG" id="ebh:BSEPE_0972"/>
<evidence type="ECO:0000313" key="6">
    <source>
        <dbReference type="EMBL" id="BAS67963.1"/>
    </source>
</evidence>
<keyword evidence="2 6" id="KW-0808">Transferase</keyword>
<dbReference type="PANTHER" id="PTHR30602:SF12">
    <property type="entry name" value="AMINO-ACID ACETYLTRANSFERASE NAGS1, CHLOROPLASTIC-RELATED"/>
    <property type="match status" value="1"/>
</dbReference>
<dbReference type="GO" id="GO:0005737">
    <property type="term" value="C:cytoplasm"/>
    <property type="evidence" value="ECO:0007669"/>
    <property type="project" value="InterPro"/>
</dbReference>
<accession>A0A0P0USA8</accession>
<dbReference type="PANTHER" id="PTHR30602">
    <property type="entry name" value="AMINO-ACID ACETYLTRANSFERASE"/>
    <property type="match status" value="1"/>
</dbReference>
<feature type="domain" description="N-acetyltransferase" evidence="5">
    <location>
        <begin position="1"/>
        <end position="133"/>
    </location>
</feature>